<dbReference type="Gene3D" id="3.40.50.300">
    <property type="entry name" value="P-loop containing nucleotide triphosphate hydrolases"/>
    <property type="match status" value="1"/>
</dbReference>
<dbReference type="SMART" id="SM00448">
    <property type="entry name" value="REC"/>
    <property type="match status" value="1"/>
</dbReference>
<evidence type="ECO:0000256" key="6">
    <source>
        <dbReference type="PROSITE-ProRule" id="PRU00169"/>
    </source>
</evidence>
<dbReference type="GO" id="GO:0043565">
    <property type="term" value="F:sequence-specific DNA binding"/>
    <property type="evidence" value="ECO:0007669"/>
    <property type="project" value="InterPro"/>
</dbReference>
<dbReference type="SUPFAM" id="SSF52540">
    <property type="entry name" value="P-loop containing nucleoside triphosphate hydrolases"/>
    <property type="match status" value="1"/>
</dbReference>
<dbReference type="InterPro" id="IPR025943">
    <property type="entry name" value="Sigma_54_int_dom_ATP-bd_2"/>
</dbReference>
<dbReference type="AlphaFoldDB" id="A0A5C6RGD9"/>
<dbReference type="PROSITE" id="PS50110">
    <property type="entry name" value="RESPONSE_REGULATORY"/>
    <property type="match status" value="1"/>
</dbReference>
<dbReference type="PROSITE" id="PS00676">
    <property type="entry name" value="SIGMA54_INTERACT_2"/>
    <property type="match status" value="1"/>
</dbReference>
<dbReference type="GO" id="GO:0000160">
    <property type="term" value="P:phosphorelay signal transduction system"/>
    <property type="evidence" value="ECO:0007669"/>
    <property type="project" value="InterPro"/>
</dbReference>
<dbReference type="GO" id="GO:0005524">
    <property type="term" value="F:ATP binding"/>
    <property type="evidence" value="ECO:0007669"/>
    <property type="project" value="UniProtKB-KW"/>
</dbReference>
<dbReference type="CDD" id="cd00009">
    <property type="entry name" value="AAA"/>
    <property type="match status" value="1"/>
</dbReference>
<protein>
    <submittedName>
        <fullName evidence="9">Sigma-54-dependent Fis family transcriptional regulator</fullName>
    </submittedName>
</protein>
<evidence type="ECO:0000256" key="4">
    <source>
        <dbReference type="ARBA" id="ARBA00023125"/>
    </source>
</evidence>
<dbReference type="Pfam" id="PF25601">
    <property type="entry name" value="AAA_lid_14"/>
    <property type="match status" value="1"/>
</dbReference>
<evidence type="ECO:0000259" key="7">
    <source>
        <dbReference type="PROSITE" id="PS50045"/>
    </source>
</evidence>
<dbReference type="SMART" id="SM00382">
    <property type="entry name" value="AAA"/>
    <property type="match status" value="1"/>
</dbReference>
<proteinExistence type="predicted"/>
<keyword evidence="1" id="KW-0547">Nucleotide-binding</keyword>
<dbReference type="GO" id="GO:0006355">
    <property type="term" value="P:regulation of DNA-templated transcription"/>
    <property type="evidence" value="ECO:0007669"/>
    <property type="project" value="InterPro"/>
</dbReference>
<dbReference type="InterPro" id="IPR025662">
    <property type="entry name" value="Sigma_54_int_dom_ATP-bd_1"/>
</dbReference>
<evidence type="ECO:0000313" key="10">
    <source>
        <dbReference type="Proteomes" id="UP000321580"/>
    </source>
</evidence>
<keyword evidence="4" id="KW-0238">DNA-binding</keyword>
<dbReference type="Proteomes" id="UP000321580">
    <property type="component" value="Unassembled WGS sequence"/>
</dbReference>
<dbReference type="PROSITE" id="PS50045">
    <property type="entry name" value="SIGMA54_INTERACT_4"/>
    <property type="match status" value="1"/>
</dbReference>
<dbReference type="OrthoDB" id="9767106at2"/>
<evidence type="ECO:0000259" key="8">
    <source>
        <dbReference type="PROSITE" id="PS50110"/>
    </source>
</evidence>
<dbReference type="Gene3D" id="1.10.8.60">
    <property type="match status" value="1"/>
</dbReference>
<dbReference type="InterPro" id="IPR011006">
    <property type="entry name" value="CheY-like_superfamily"/>
</dbReference>
<keyword evidence="2" id="KW-0067">ATP-binding</keyword>
<accession>A0A5C6RGD9</accession>
<dbReference type="PROSITE" id="PS00688">
    <property type="entry name" value="SIGMA54_INTERACT_3"/>
    <property type="match status" value="1"/>
</dbReference>
<dbReference type="EMBL" id="VOOR01000076">
    <property type="protein sequence ID" value="TXB60567.1"/>
    <property type="molecule type" value="Genomic_DNA"/>
</dbReference>
<dbReference type="InterPro" id="IPR025944">
    <property type="entry name" value="Sigma_54_int_dom_CS"/>
</dbReference>
<dbReference type="InterPro" id="IPR001789">
    <property type="entry name" value="Sig_transdc_resp-reg_receiver"/>
</dbReference>
<evidence type="ECO:0000256" key="5">
    <source>
        <dbReference type="ARBA" id="ARBA00023163"/>
    </source>
</evidence>
<comment type="caution">
    <text evidence="9">The sequence shown here is derived from an EMBL/GenBank/DDBJ whole genome shotgun (WGS) entry which is preliminary data.</text>
</comment>
<dbReference type="SUPFAM" id="SSF52172">
    <property type="entry name" value="CheY-like"/>
    <property type="match status" value="1"/>
</dbReference>
<feature type="domain" description="Sigma-54 factor interaction" evidence="7">
    <location>
        <begin position="143"/>
        <end position="372"/>
    </location>
</feature>
<dbReference type="InterPro" id="IPR009057">
    <property type="entry name" value="Homeodomain-like_sf"/>
</dbReference>
<name>A0A5C6RGD9_9BACT</name>
<dbReference type="SUPFAM" id="SSF46689">
    <property type="entry name" value="Homeodomain-like"/>
    <property type="match status" value="1"/>
</dbReference>
<evidence type="ECO:0000313" key="9">
    <source>
        <dbReference type="EMBL" id="TXB60567.1"/>
    </source>
</evidence>
<dbReference type="RefSeq" id="WP_147169487.1">
    <property type="nucleotide sequence ID" value="NZ_VOOR01000076.1"/>
</dbReference>
<dbReference type="CDD" id="cd00156">
    <property type="entry name" value="REC"/>
    <property type="match status" value="1"/>
</dbReference>
<dbReference type="InterPro" id="IPR027417">
    <property type="entry name" value="P-loop_NTPase"/>
</dbReference>
<keyword evidence="3" id="KW-0805">Transcription regulation</keyword>
<feature type="modified residue" description="4-aspartylphosphate" evidence="6">
    <location>
        <position position="56"/>
    </location>
</feature>
<dbReference type="Pfam" id="PF00158">
    <property type="entry name" value="Sigma54_activat"/>
    <property type="match status" value="1"/>
</dbReference>
<organism evidence="9 10">
    <name type="scientific">Phaeodactylibacter luteus</name>
    <dbReference type="NCBI Taxonomy" id="1564516"/>
    <lineage>
        <taxon>Bacteria</taxon>
        <taxon>Pseudomonadati</taxon>
        <taxon>Bacteroidota</taxon>
        <taxon>Saprospiria</taxon>
        <taxon>Saprospirales</taxon>
        <taxon>Haliscomenobacteraceae</taxon>
        <taxon>Phaeodactylibacter</taxon>
    </lineage>
</organism>
<dbReference type="PANTHER" id="PTHR32071:SF57">
    <property type="entry name" value="C4-DICARBOXYLATE TRANSPORT TRANSCRIPTIONAL REGULATORY PROTEIN DCTD"/>
    <property type="match status" value="1"/>
</dbReference>
<dbReference type="FunFam" id="3.40.50.300:FF:000006">
    <property type="entry name" value="DNA-binding transcriptional regulator NtrC"/>
    <property type="match status" value="1"/>
</dbReference>
<dbReference type="Gene3D" id="3.40.50.2300">
    <property type="match status" value="1"/>
</dbReference>
<gene>
    <name evidence="9" type="ORF">FRY97_20465</name>
</gene>
<dbReference type="InterPro" id="IPR003593">
    <property type="entry name" value="AAA+_ATPase"/>
</dbReference>
<keyword evidence="6" id="KW-0597">Phosphoprotein</keyword>
<evidence type="ECO:0000256" key="1">
    <source>
        <dbReference type="ARBA" id="ARBA00022741"/>
    </source>
</evidence>
<dbReference type="Pfam" id="PF02954">
    <property type="entry name" value="HTH_8"/>
    <property type="match status" value="1"/>
</dbReference>
<reference evidence="9 10" key="1">
    <citation type="submission" date="2019-08" db="EMBL/GenBank/DDBJ databases">
        <title>Genome of Phaeodactylibacter luteus.</title>
        <authorList>
            <person name="Bowman J.P."/>
        </authorList>
    </citation>
    <scope>NUCLEOTIDE SEQUENCE [LARGE SCALE GENOMIC DNA]</scope>
    <source>
        <strain evidence="9 10">KCTC 42180</strain>
    </source>
</reference>
<keyword evidence="5" id="KW-0804">Transcription</keyword>
<feature type="domain" description="Response regulatory" evidence="8">
    <location>
        <begin position="7"/>
        <end position="125"/>
    </location>
</feature>
<evidence type="ECO:0000256" key="3">
    <source>
        <dbReference type="ARBA" id="ARBA00023015"/>
    </source>
</evidence>
<evidence type="ECO:0000256" key="2">
    <source>
        <dbReference type="ARBA" id="ARBA00022840"/>
    </source>
</evidence>
<keyword evidence="10" id="KW-1185">Reference proteome</keyword>
<dbReference type="InterPro" id="IPR002197">
    <property type="entry name" value="HTH_Fis"/>
</dbReference>
<dbReference type="InterPro" id="IPR058031">
    <property type="entry name" value="AAA_lid_NorR"/>
</dbReference>
<dbReference type="PROSITE" id="PS00675">
    <property type="entry name" value="SIGMA54_INTERACT_1"/>
    <property type="match status" value="1"/>
</dbReference>
<dbReference type="Gene3D" id="1.10.10.60">
    <property type="entry name" value="Homeodomain-like"/>
    <property type="match status" value="1"/>
</dbReference>
<dbReference type="PRINTS" id="PR01590">
    <property type="entry name" value="HTHFIS"/>
</dbReference>
<dbReference type="InterPro" id="IPR002078">
    <property type="entry name" value="Sigma_54_int"/>
</dbReference>
<sequence>MKTQPRHILIVDDDPAVCASLKLLLRRGGYSASVVQRPSEVAGAVATTPPDLVLLDMNFSIDTSGRQGLKLLQLLRDSLPGAPVILLTAWATVQLAVEGMKMGASDFIAKPWDNKSLLSTIQTLIGLNEPAPNAPKATGFDQIVGQDSAFLATLEVARRVSQTDASVLILGESGTGKEVLAEAIHYSSQRQGAPFVRVNLGGISQSLFESEMFGHKKGAFTDAVADREGRFAKADGGTIFLDEIGDLGLPSQVKLLRVLQEKTFEPLGSSQPLRSDCRVISATNKNLSQMVAEGSFREDLYYRINLIKLTLPPLRERPGDIPLLANHFLEVFRNVYNRPGLQLTRGAVAWLRSQPFPGNIRELRNLIERTVLVSPEDELQAQDFERHHQPGGDKGAWPQVGALSLEEMEIAMIQRAMKFYDGHITNVAAALGLTRSALYRRLQKYGIDYEP</sequence>
<dbReference type="Pfam" id="PF00072">
    <property type="entry name" value="Response_reg"/>
    <property type="match status" value="1"/>
</dbReference>
<dbReference type="PANTHER" id="PTHR32071">
    <property type="entry name" value="TRANSCRIPTIONAL REGULATORY PROTEIN"/>
    <property type="match status" value="1"/>
</dbReference>